<evidence type="ECO:0000313" key="2">
    <source>
        <dbReference type="Proteomes" id="UP000499080"/>
    </source>
</evidence>
<comment type="caution">
    <text evidence="1">The sequence shown here is derived from an EMBL/GenBank/DDBJ whole genome shotgun (WGS) entry which is preliminary data.</text>
</comment>
<sequence length="156" mass="17538">MKFHSGIKAHWPKFDIPMLYNRGTINPSKVPLCGSVPFICHENSAVQNVSLTVVAIETGYRRRNPFRVAKLLPNISDESKLGFIEMSSLSEKALCVSWFEPGDLDVAMDEMLKIASHDTPSHKGSVVLRYPDENFSDRLIRRHGSTSWVSRPPDAL</sequence>
<name>A0A4Y2DYD4_ARAVE</name>
<proteinExistence type="predicted"/>
<gene>
    <name evidence="1" type="ORF">AVEN_11312_1</name>
</gene>
<dbReference type="Proteomes" id="UP000499080">
    <property type="component" value="Unassembled WGS sequence"/>
</dbReference>
<dbReference type="EMBL" id="BGPR01000469">
    <property type="protein sequence ID" value="GBM21912.1"/>
    <property type="molecule type" value="Genomic_DNA"/>
</dbReference>
<organism evidence="1 2">
    <name type="scientific">Araneus ventricosus</name>
    <name type="common">Orbweaver spider</name>
    <name type="synonym">Epeira ventricosa</name>
    <dbReference type="NCBI Taxonomy" id="182803"/>
    <lineage>
        <taxon>Eukaryota</taxon>
        <taxon>Metazoa</taxon>
        <taxon>Ecdysozoa</taxon>
        <taxon>Arthropoda</taxon>
        <taxon>Chelicerata</taxon>
        <taxon>Arachnida</taxon>
        <taxon>Araneae</taxon>
        <taxon>Araneomorphae</taxon>
        <taxon>Entelegynae</taxon>
        <taxon>Araneoidea</taxon>
        <taxon>Araneidae</taxon>
        <taxon>Araneus</taxon>
    </lineage>
</organism>
<evidence type="ECO:0000313" key="1">
    <source>
        <dbReference type="EMBL" id="GBM21912.1"/>
    </source>
</evidence>
<keyword evidence="2" id="KW-1185">Reference proteome</keyword>
<dbReference type="AlphaFoldDB" id="A0A4Y2DYD4"/>
<reference evidence="1 2" key="1">
    <citation type="journal article" date="2019" name="Sci. Rep.">
        <title>Orb-weaving spider Araneus ventricosus genome elucidates the spidroin gene catalogue.</title>
        <authorList>
            <person name="Kono N."/>
            <person name="Nakamura H."/>
            <person name="Ohtoshi R."/>
            <person name="Moran D.A.P."/>
            <person name="Shinohara A."/>
            <person name="Yoshida Y."/>
            <person name="Fujiwara M."/>
            <person name="Mori M."/>
            <person name="Tomita M."/>
            <person name="Arakawa K."/>
        </authorList>
    </citation>
    <scope>NUCLEOTIDE SEQUENCE [LARGE SCALE GENOMIC DNA]</scope>
</reference>
<accession>A0A4Y2DYD4</accession>
<protein>
    <submittedName>
        <fullName evidence="1">Uncharacterized protein</fullName>
    </submittedName>
</protein>